<evidence type="ECO:0000313" key="2">
    <source>
        <dbReference type="EMBL" id="QCI65524.1"/>
    </source>
</evidence>
<evidence type="ECO:0000313" key="3">
    <source>
        <dbReference type="Proteomes" id="UP000298781"/>
    </source>
</evidence>
<organism evidence="2 3">
    <name type="scientific">Phreatobacter stygius</name>
    <dbReference type="NCBI Taxonomy" id="1940610"/>
    <lineage>
        <taxon>Bacteria</taxon>
        <taxon>Pseudomonadati</taxon>
        <taxon>Pseudomonadota</taxon>
        <taxon>Alphaproteobacteria</taxon>
        <taxon>Hyphomicrobiales</taxon>
        <taxon>Phreatobacteraceae</taxon>
        <taxon>Phreatobacter</taxon>
    </lineage>
</organism>
<evidence type="ECO:0000256" key="1">
    <source>
        <dbReference type="SAM" id="MobiDB-lite"/>
    </source>
</evidence>
<gene>
    <name evidence="2" type="ORF">E8M01_15710</name>
</gene>
<dbReference type="Proteomes" id="UP000298781">
    <property type="component" value="Chromosome"/>
</dbReference>
<keyword evidence="3" id="KW-1185">Reference proteome</keyword>
<proteinExistence type="predicted"/>
<dbReference type="AlphaFoldDB" id="A0A4D7AUX6"/>
<reference evidence="2 3" key="1">
    <citation type="submission" date="2019-04" db="EMBL/GenBank/DDBJ databases">
        <title>Phreatobacter aquaticus sp. nov.</title>
        <authorList>
            <person name="Choi A."/>
        </authorList>
    </citation>
    <scope>NUCLEOTIDE SEQUENCE [LARGE SCALE GENOMIC DNA]</scope>
    <source>
        <strain evidence="2 3">KCTC 52518</strain>
    </source>
</reference>
<sequence length="180" mass="18938">MAVTRIKLSPPLVFDQRTIAVIELKAATAADMFAAARNLGEGGEAELKNRLAALASGLPHAALRAVPLAVQRAIETWGDRQWREPPADLPEPAREPRAGDWIDAFALSGAKASRSEVEARIYAACAGVTLDAIARAPLSSLITIRSWYDAKIGQAVEVETADETGEEAGGTPAADPSPEG</sequence>
<feature type="compositionally biased region" description="Low complexity" evidence="1">
    <location>
        <begin position="169"/>
        <end position="180"/>
    </location>
</feature>
<name>A0A4D7AUX6_9HYPH</name>
<dbReference type="KEGG" id="pstg:E8M01_15710"/>
<dbReference type="RefSeq" id="WP_136960970.1">
    <property type="nucleotide sequence ID" value="NZ_CP039690.1"/>
</dbReference>
<dbReference type="EMBL" id="CP039690">
    <property type="protein sequence ID" value="QCI65524.1"/>
    <property type="molecule type" value="Genomic_DNA"/>
</dbReference>
<protein>
    <submittedName>
        <fullName evidence="2">Uncharacterized protein</fullName>
    </submittedName>
</protein>
<accession>A0A4D7AUX6</accession>
<feature type="region of interest" description="Disordered" evidence="1">
    <location>
        <begin position="158"/>
        <end position="180"/>
    </location>
</feature>